<sequence length="99" mass="11310">MFLLSNFIAAVANILDVVLTILYWLILIRAILSWVNPDPSNPIVRFLNKSTEPILEPIRRIVPFWKMGIDISPIIAFLAILFLRAFAVRTLLDIAVKIH</sequence>
<evidence type="ECO:0000313" key="3">
    <source>
        <dbReference type="EMBL" id="PIW66256.1"/>
    </source>
</evidence>
<name>A0A2J0LNE7_9BACT</name>
<evidence type="ECO:0000256" key="1">
    <source>
        <dbReference type="ARBA" id="ARBA00010894"/>
    </source>
</evidence>
<comment type="similarity">
    <text evidence="1">Belongs to the YggT family.</text>
</comment>
<feature type="transmembrane region" description="Helical" evidence="2">
    <location>
        <begin position="7"/>
        <end position="32"/>
    </location>
</feature>
<evidence type="ECO:0008006" key="5">
    <source>
        <dbReference type="Google" id="ProtNLM"/>
    </source>
</evidence>
<keyword evidence="2" id="KW-0812">Transmembrane</keyword>
<dbReference type="PANTHER" id="PTHR33219:SF14">
    <property type="entry name" value="PROTEIN COFACTOR ASSEMBLY OF COMPLEX C SUBUNIT B CCB3, CHLOROPLASTIC-RELATED"/>
    <property type="match status" value="1"/>
</dbReference>
<dbReference type="PANTHER" id="PTHR33219">
    <property type="entry name" value="YLMG HOMOLOG PROTEIN 2, CHLOROPLASTIC"/>
    <property type="match status" value="1"/>
</dbReference>
<proteinExistence type="inferred from homology"/>
<evidence type="ECO:0000256" key="2">
    <source>
        <dbReference type="SAM" id="Phobius"/>
    </source>
</evidence>
<reference evidence="3 4" key="1">
    <citation type="submission" date="2017-09" db="EMBL/GenBank/DDBJ databases">
        <title>Depth-based differentiation of microbial function through sediment-hosted aquifers and enrichment of novel symbionts in the deep terrestrial subsurface.</title>
        <authorList>
            <person name="Probst A.J."/>
            <person name="Ladd B."/>
            <person name="Jarett J.K."/>
            <person name="Geller-Mcgrath D.E."/>
            <person name="Sieber C.M."/>
            <person name="Emerson J.B."/>
            <person name="Anantharaman K."/>
            <person name="Thomas B.C."/>
            <person name="Malmstrom R."/>
            <person name="Stieglmeier M."/>
            <person name="Klingl A."/>
            <person name="Woyke T."/>
            <person name="Ryan C.M."/>
            <person name="Banfield J.F."/>
        </authorList>
    </citation>
    <scope>NUCLEOTIDE SEQUENCE [LARGE SCALE GENOMIC DNA]</scope>
    <source>
        <strain evidence="3">CG12_big_fil_rev_8_21_14_0_65_43_15</strain>
    </source>
</reference>
<dbReference type="Pfam" id="PF02325">
    <property type="entry name" value="CCB3_YggT"/>
    <property type="match status" value="1"/>
</dbReference>
<dbReference type="AlphaFoldDB" id="A0A2J0LNE7"/>
<evidence type="ECO:0000313" key="4">
    <source>
        <dbReference type="Proteomes" id="UP000231267"/>
    </source>
</evidence>
<accession>A0A2J0LNE7</accession>
<feature type="transmembrane region" description="Helical" evidence="2">
    <location>
        <begin position="71"/>
        <end position="92"/>
    </location>
</feature>
<organism evidence="3 4">
    <name type="scientific">Candidatus Taenaricola geysiri</name>
    <dbReference type="NCBI Taxonomy" id="1974752"/>
    <lineage>
        <taxon>Bacteria</taxon>
        <taxon>Pseudomonadati</taxon>
        <taxon>Candidatus Omnitrophota</taxon>
        <taxon>Candidatus Taenaricola</taxon>
    </lineage>
</organism>
<gene>
    <name evidence="3" type="ORF">COW11_04215</name>
</gene>
<keyword evidence="2" id="KW-0472">Membrane</keyword>
<keyword evidence="2" id="KW-1133">Transmembrane helix</keyword>
<dbReference type="GO" id="GO:0016020">
    <property type="term" value="C:membrane"/>
    <property type="evidence" value="ECO:0007669"/>
    <property type="project" value="InterPro"/>
</dbReference>
<dbReference type="Proteomes" id="UP000231267">
    <property type="component" value="Unassembled WGS sequence"/>
</dbReference>
<comment type="caution">
    <text evidence="3">The sequence shown here is derived from an EMBL/GenBank/DDBJ whole genome shotgun (WGS) entry which is preliminary data.</text>
</comment>
<protein>
    <recommendedName>
        <fullName evidence="5">YggT family protein</fullName>
    </recommendedName>
</protein>
<dbReference type="InterPro" id="IPR003425">
    <property type="entry name" value="CCB3/YggT"/>
</dbReference>
<dbReference type="EMBL" id="PFGP01000098">
    <property type="protein sequence ID" value="PIW66256.1"/>
    <property type="molecule type" value="Genomic_DNA"/>
</dbReference>